<dbReference type="EMBL" id="QXQA01000001">
    <property type="protein sequence ID" value="RIX60557.1"/>
    <property type="molecule type" value="Genomic_DNA"/>
</dbReference>
<dbReference type="Pfam" id="PF12867">
    <property type="entry name" value="DinB_2"/>
    <property type="match status" value="1"/>
</dbReference>
<dbReference type="InterPro" id="IPR011256">
    <property type="entry name" value="Reg_factor_effector_dom_sf"/>
</dbReference>
<reference evidence="2 3" key="1">
    <citation type="submission" date="2018-09" db="EMBL/GenBank/DDBJ databases">
        <title>Paenibacillus aracenensis nov. sp. isolated from a cave in southern Spain.</title>
        <authorList>
            <person name="Jurado V."/>
            <person name="Gutierrez-Patricio S."/>
            <person name="Gonzalez-Pimentel J.L."/>
            <person name="Miller A.Z."/>
            <person name="Laiz L."/>
            <person name="Saiz-Jimenez C."/>
        </authorList>
    </citation>
    <scope>NUCLEOTIDE SEQUENCE [LARGE SCALE GENOMIC DNA]</scope>
    <source>
        <strain evidence="2 3">DSM 22867</strain>
    </source>
</reference>
<dbReference type="AlphaFoldDB" id="A0A3A1VJ86"/>
<dbReference type="Pfam" id="PF14526">
    <property type="entry name" value="Cass2"/>
    <property type="match status" value="1"/>
</dbReference>
<accession>A0A3A1VJ86</accession>
<protein>
    <recommendedName>
        <fullName evidence="1">AraC effector-binding domain-containing protein</fullName>
    </recommendedName>
</protein>
<evidence type="ECO:0000313" key="3">
    <source>
        <dbReference type="Proteomes" id="UP000266482"/>
    </source>
</evidence>
<dbReference type="Gene3D" id="1.20.120.450">
    <property type="entry name" value="dinb family like domain"/>
    <property type="match status" value="1"/>
</dbReference>
<gene>
    <name evidence="2" type="ORF">D3P08_03090</name>
</gene>
<name>A0A3A1VJ86_9BACL</name>
<dbReference type="SUPFAM" id="SSF141571">
    <property type="entry name" value="Pentapeptide repeat-like"/>
    <property type="match status" value="1"/>
</dbReference>
<dbReference type="SMART" id="SM00871">
    <property type="entry name" value="AraC_E_bind"/>
    <property type="match status" value="1"/>
</dbReference>
<dbReference type="InterPro" id="IPR010499">
    <property type="entry name" value="AraC_E-bd"/>
</dbReference>
<dbReference type="Gene3D" id="2.160.20.80">
    <property type="entry name" value="E3 ubiquitin-protein ligase SopA"/>
    <property type="match status" value="1"/>
</dbReference>
<dbReference type="InterPro" id="IPR024775">
    <property type="entry name" value="DinB-like"/>
</dbReference>
<dbReference type="SUPFAM" id="SSF109854">
    <property type="entry name" value="DinB/YfiT-like putative metalloenzymes"/>
    <property type="match status" value="1"/>
</dbReference>
<dbReference type="InterPro" id="IPR034660">
    <property type="entry name" value="DinB/YfiT-like"/>
</dbReference>
<comment type="caution">
    <text evidence="2">The sequence shown here is derived from an EMBL/GenBank/DDBJ whole genome shotgun (WGS) entry which is preliminary data.</text>
</comment>
<dbReference type="OrthoDB" id="2449587at2"/>
<dbReference type="RefSeq" id="WP_119597933.1">
    <property type="nucleotide sequence ID" value="NZ_QXQA01000001.1"/>
</dbReference>
<evidence type="ECO:0000313" key="2">
    <source>
        <dbReference type="EMBL" id="RIX60557.1"/>
    </source>
</evidence>
<proteinExistence type="predicted"/>
<sequence length="475" mass="54433">MALTDKKVYDAKGGFELADLRDEKLHMVSLKGAELHGVDARDTSLVHVNFVGSKWKHIYFSNVHIHETQLGGTVFENIRRPDAPASRLDEEPGTDGWVNVEPVRFKTSDLSTAIFEECDMSGADFRDCKVDTMRINGIPVGELLKLYEEHRDLPPAVKEFRSMREETIQFALRIPADKLDLIPEGFNNSIRWNLGHLLAAWDHGIFPKLGGSWRIPEPYHYLFPNGTSPMDWREAPPSLKDIVRWMKEQKELITEELTPHLDYPLAEPFLNMATMAEMLEFLLNEEQHHQKKMRDILAALEEGVPAAFTPAVPRVVNLPGFTVVGVSFDANLKEIEEQGLGKRAYEQVTALRNEISGRKTDDVVLIQIYPMKMNFNPHSDAFTQLIGYRVQEGAENGELPDGLTKRFFAESEYVSYTHRGLESELGRSYDLLYGRWMSEHERRPGGYDMEVWDSRYKPDQQDNEIDMFVALHPKK</sequence>
<dbReference type="Gene3D" id="3.20.80.10">
    <property type="entry name" value="Regulatory factor, effector binding domain"/>
    <property type="match status" value="1"/>
</dbReference>
<keyword evidence="3" id="KW-1185">Reference proteome</keyword>
<dbReference type="Proteomes" id="UP000266482">
    <property type="component" value="Unassembled WGS sequence"/>
</dbReference>
<dbReference type="InterPro" id="IPR029441">
    <property type="entry name" value="Cass2"/>
</dbReference>
<evidence type="ECO:0000259" key="1">
    <source>
        <dbReference type="SMART" id="SM00871"/>
    </source>
</evidence>
<organism evidence="2 3">
    <name type="scientific">Paenibacillus nanensis</name>
    <dbReference type="NCBI Taxonomy" id="393251"/>
    <lineage>
        <taxon>Bacteria</taxon>
        <taxon>Bacillati</taxon>
        <taxon>Bacillota</taxon>
        <taxon>Bacilli</taxon>
        <taxon>Bacillales</taxon>
        <taxon>Paenibacillaceae</taxon>
        <taxon>Paenibacillus</taxon>
    </lineage>
</organism>
<dbReference type="SUPFAM" id="SSF55136">
    <property type="entry name" value="Probable bacterial effector-binding domain"/>
    <property type="match status" value="1"/>
</dbReference>
<feature type="domain" description="AraC effector-binding" evidence="1">
    <location>
        <begin position="311"/>
        <end position="472"/>
    </location>
</feature>